<sequence>MNQPKKKSSTGLWIFGSIAFLFLIFGISMYASSRSNDQADLQTRSVTLTDAGFDTPITFQAETTEDDYMRYLNIVKDVFVNDNKLFDQYHSYEGINNVRTLNEQAADHPVKVDPRLIDVIELSEQAEKINPKFDIAEGNILSLWHDIRDMEEPELPAPEQIDQAKKHTGSEGIIINKENNEISFADDSIKLDLGAVAKGYTAQKAKEALEEAGLTNGFINAGGNVVLIGNKTDGSDWVVGIQKPDTNDSLVRLRFETPQSMVTSGDYQRFVTIDGKRYSHIIDPDTGYPAEFMRSVTVIDPDSAWADAMSTALFTMSVEDGMKVADENDLQAVWITDKGSLDLKPDLSTSEFDIYYTDGLADQISLVKEK</sequence>
<feature type="binding site" evidence="11">
    <location>
        <position position="195"/>
    </location>
    <ligand>
        <name>Mg(2+)</name>
        <dbReference type="ChEBI" id="CHEBI:18420"/>
    </ligand>
</feature>
<feature type="binding site" evidence="11">
    <location>
        <position position="311"/>
    </location>
    <ligand>
        <name>Mg(2+)</name>
        <dbReference type="ChEBI" id="CHEBI:18420"/>
    </ligand>
</feature>
<keyword evidence="4 10" id="KW-0808">Transferase</keyword>
<keyword evidence="12" id="KW-1133">Transmembrane helix</keyword>
<dbReference type="PIRSF" id="PIRSF006268">
    <property type="entry name" value="ApbE"/>
    <property type="match status" value="1"/>
</dbReference>
<evidence type="ECO:0000256" key="2">
    <source>
        <dbReference type="ARBA" id="ARBA00016337"/>
    </source>
</evidence>
<dbReference type="EC" id="2.7.1.180" evidence="1 10"/>
<feature type="transmembrane region" description="Helical" evidence="12">
    <location>
        <begin position="12"/>
        <end position="31"/>
    </location>
</feature>
<keyword evidence="14" id="KW-1185">Reference proteome</keyword>
<evidence type="ECO:0000256" key="9">
    <source>
        <dbReference type="ARBA" id="ARBA00048540"/>
    </source>
</evidence>
<evidence type="ECO:0000313" key="13">
    <source>
        <dbReference type="EMBL" id="OLU36473.1"/>
    </source>
</evidence>
<feature type="binding site" evidence="11">
    <location>
        <position position="307"/>
    </location>
    <ligand>
        <name>Mg(2+)</name>
        <dbReference type="ChEBI" id="CHEBI:18420"/>
    </ligand>
</feature>
<evidence type="ECO:0000256" key="1">
    <source>
        <dbReference type="ARBA" id="ARBA00011955"/>
    </source>
</evidence>
<dbReference type="Pfam" id="PF02424">
    <property type="entry name" value="ApbE"/>
    <property type="match status" value="1"/>
</dbReference>
<comment type="cofactor">
    <cofactor evidence="11">
        <name>Mg(2+)</name>
        <dbReference type="ChEBI" id="CHEBI:18420"/>
    </cofactor>
    <cofactor evidence="11">
        <name>Mn(2+)</name>
        <dbReference type="ChEBI" id="CHEBI:29035"/>
    </cofactor>
    <text evidence="11">Magnesium. Can also use manganese.</text>
</comment>
<evidence type="ECO:0000256" key="12">
    <source>
        <dbReference type="SAM" id="Phobius"/>
    </source>
</evidence>
<evidence type="ECO:0000256" key="7">
    <source>
        <dbReference type="ARBA" id="ARBA00022842"/>
    </source>
</evidence>
<evidence type="ECO:0000313" key="14">
    <source>
        <dbReference type="Proteomes" id="UP000186341"/>
    </source>
</evidence>
<dbReference type="PANTHER" id="PTHR30040:SF2">
    <property type="entry name" value="FAD:PROTEIN FMN TRANSFERASE"/>
    <property type="match status" value="1"/>
</dbReference>
<keyword evidence="5 10" id="KW-0479">Metal-binding</keyword>
<gene>
    <name evidence="13" type="ORF">BO222_12460</name>
</gene>
<protein>
    <recommendedName>
        <fullName evidence="2 10">FAD:protein FMN transferase</fullName>
        <ecNumber evidence="1 10">2.7.1.180</ecNumber>
    </recommendedName>
    <alternativeName>
        <fullName evidence="8 10">Flavin transferase</fullName>
    </alternativeName>
</protein>
<dbReference type="GO" id="GO:0046872">
    <property type="term" value="F:metal ion binding"/>
    <property type="evidence" value="ECO:0007669"/>
    <property type="project" value="UniProtKB-UniRule"/>
</dbReference>
<evidence type="ECO:0000256" key="11">
    <source>
        <dbReference type="PIRSR" id="PIRSR006268-2"/>
    </source>
</evidence>
<dbReference type="InterPro" id="IPR024932">
    <property type="entry name" value="ApbE"/>
</dbReference>
<name>A0A1U7NCQ1_9FIRM</name>
<comment type="catalytic activity">
    <reaction evidence="9 10">
        <text>L-threonyl-[protein] + FAD = FMN-L-threonyl-[protein] + AMP + H(+)</text>
        <dbReference type="Rhea" id="RHEA:36847"/>
        <dbReference type="Rhea" id="RHEA-COMP:11060"/>
        <dbReference type="Rhea" id="RHEA-COMP:11061"/>
        <dbReference type="ChEBI" id="CHEBI:15378"/>
        <dbReference type="ChEBI" id="CHEBI:30013"/>
        <dbReference type="ChEBI" id="CHEBI:57692"/>
        <dbReference type="ChEBI" id="CHEBI:74257"/>
        <dbReference type="ChEBI" id="CHEBI:456215"/>
        <dbReference type="EC" id="2.7.1.180"/>
    </reaction>
</comment>
<evidence type="ECO:0000256" key="4">
    <source>
        <dbReference type="ARBA" id="ARBA00022679"/>
    </source>
</evidence>
<proteinExistence type="inferred from homology"/>
<dbReference type="Proteomes" id="UP000186341">
    <property type="component" value="Unassembled WGS sequence"/>
</dbReference>
<dbReference type="Gene3D" id="3.10.520.10">
    <property type="entry name" value="ApbE-like domains"/>
    <property type="match status" value="1"/>
</dbReference>
<keyword evidence="3 10" id="KW-0285">Flavoprotein</keyword>
<evidence type="ECO:0000256" key="6">
    <source>
        <dbReference type="ARBA" id="ARBA00022827"/>
    </source>
</evidence>
<dbReference type="SUPFAM" id="SSF143631">
    <property type="entry name" value="ApbE-like"/>
    <property type="match status" value="1"/>
</dbReference>
<dbReference type="PANTHER" id="PTHR30040">
    <property type="entry name" value="THIAMINE BIOSYNTHESIS LIPOPROTEIN APBE"/>
    <property type="match status" value="1"/>
</dbReference>
<keyword evidence="12" id="KW-0472">Membrane</keyword>
<evidence type="ECO:0000256" key="5">
    <source>
        <dbReference type="ARBA" id="ARBA00022723"/>
    </source>
</evidence>
<accession>A0A1U7NCQ1</accession>
<dbReference type="InterPro" id="IPR003374">
    <property type="entry name" value="ApbE-like_sf"/>
</dbReference>
<keyword evidence="7 10" id="KW-0460">Magnesium</keyword>
<keyword evidence="12" id="KW-0812">Transmembrane</keyword>
<dbReference type="EMBL" id="MPJW01000272">
    <property type="protein sequence ID" value="OLU36473.1"/>
    <property type="molecule type" value="Genomic_DNA"/>
</dbReference>
<organism evidence="13 14">
    <name type="scientific">Ileibacterium valens</name>
    <dbReference type="NCBI Taxonomy" id="1862668"/>
    <lineage>
        <taxon>Bacteria</taxon>
        <taxon>Bacillati</taxon>
        <taxon>Bacillota</taxon>
        <taxon>Erysipelotrichia</taxon>
        <taxon>Erysipelotrichales</taxon>
        <taxon>Erysipelotrichaceae</taxon>
        <taxon>Ileibacterium</taxon>
    </lineage>
</organism>
<keyword evidence="6 10" id="KW-0274">FAD</keyword>
<evidence type="ECO:0000256" key="3">
    <source>
        <dbReference type="ARBA" id="ARBA00022630"/>
    </source>
</evidence>
<dbReference type="GO" id="GO:0016740">
    <property type="term" value="F:transferase activity"/>
    <property type="evidence" value="ECO:0007669"/>
    <property type="project" value="UniProtKB-UniRule"/>
</dbReference>
<comment type="caution">
    <text evidence="13">The sequence shown here is derived from an EMBL/GenBank/DDBJ whole genome shotgun (WGS) entry which is preliminary data.</text>
</comment>
<comment type="similarity">
    <text evidence="10">Belongs to the ApbE family.</text>
</comment>
<dbReference type="AlphaFoldDB" id="A0A1U7NCQ1"/>
<evidence type="ECO:0000256" key="10">
    <source>
        <dbReference type="PIRNR" id="PIRNR006268"/>
    </source>
</evidence>
<reference evidence="13 14" key="1">
    <citation type="submission" date="2016-11" db="EMBL/GenBank/DDBJ databases">
        <title>Description of two novel members of the family Erysipelotrichaceae: Ileibacterium lipovorans gen. nov., sp. nov. and Dubosiella newyorkensis, gen. nov., sp. nov.</title>
        <authorList>
            <person name="Cox L.M."/>
            <person name="Sohn J."/>
            <person name="Tyrrell K.L."/>
            <person name="Citron D.M."/>
            <person name="Lawson P.A."/>
            <person name="Patel N.B."/>
            <person name="Iizumi T."/>
            <person name="Perez-Perez G.I."/>
            <person name="Goldstein E.J."/>
            <person name="Blaser M.J."/>
        </authorList>
    </citation>
    <scope>NUCLEOTIDE SEQUENCE [LARGE SCALE GENOMIC DNA]</scope>
    <source>
        <strain evidence="13 14">NYU-BL-A3</strain>
    </source>
</reference>
<evidence type="ECO:0000256" key="8">
    <source>
        <dbReference type="ARBA" id="ARBA00031306"/>
    </source>
</evidence>